<feature type="binding site" evidence="8">
    <location>
        <begin position="36"/>
        <end position="43"/>
    </location>
    <ligand>
        <name>ATP</name>
        <dbReference type="ChEBI" id="CHEBI:30616"/>
    </ligand>
</feature>
<dbReference type="CDD" id="cd00560">
    <property type="entry name" value="PanC"/>
    <property type="match status" value="1"/>
</dbReference>
<evidence type="ECO:0000256" key="6">
    <source>
        <dbReference type="ARBA" id="ARBA00022840"/>
    </source>
</evidence>
<comment type="caution">
    <text evidence="8">Lacks conserved residue(s) required for the propagation of feature annotation.</text>
</comment>
<dbReference type="GO" id="GO:0004592">
    <property type="term" value="F:pantoate-beta-alanine ligase activity"/>
    <property type="evidence" value="ECO:0007669"/>
    <property type="project" value="UniProtKB-EC"/>
</dbReference>
<comment type="similarity">
    <text evidence="2 8">Belongs to the pantothenate synthetase family.</text>
</comment>
<dbReference type="NCBIfam" id="TIGR00018">
    <property type="entry name" value="panC"/>
    <property type="match status" value="1"/>
</dbReference>
<dbReference type="Proteomes" id="UP001243212">
    <property type="component" value="Unassembled WGS sequence"/>
</dbReference>
<evidence type="ECO:0000256" key="2">
    <source>
        <dbReference type="ARBA" id="ARBA00009256"/>
    </source>
</evidence>
<dbReference type="EMBL" id="JAUSQX010000001">
    <property type="protein sequence ID" value="MDP9806649.1"/>
    <property type="molecule type" value="Genomic_DNA"/>
</dbReference>
<comment type="miscellaneous">
    <text evidence="8">The reaction proceeds by a bi uni uni bi ping pong mechanism.</text>
</comment>
<evidence type="ECO:0000256" key="3">
    <source>
        <dbReference type="ARBA" id="ARBA00022598"/>
    </source>
</evidence>
<comment type="catalytic activity">
    <reaction evidence="7 8">
        <text>(R)-pantoate + beta-alanine + ATP = (R)-pantothenate + AMP + diphosphate + H(+)</text>
        <dbReference type="Rhea" id="RHEA:10912"/>
        <dbReference type="ChEBI" id="CHEBI:15378"/>
        <dbReference type="ChEBI" id="CHEBI:15980"/>
        <dbReference type="ChEBI" id="CHEBI:29032"/>
        <dbReference type="ChEBI" id="CHEBI:30616"/>
        <dbReference type="ChEBI" id="CHEBI:33019"/>
        <dbReference type="ChEBI" id="CHEBI:57966"/>
        <dbReference type="ChEBI" id="CHEBI:456215"/>
        <dbReference type="EC" id="6.3.2.1"/>
    </reaction>
</comment>
<feature type="active site" description="Proton donor" evidence="8">
    <location>
        <position position="43"/>
    </location>
</feature>
<dbReference type="Gene3D" id="3.40.50.620">
    <property type="entry name" value="HUPs"/>
    <property type="match status" value="1"/>
</dbReference>
<keyword evidence="4 8" id="KW-0566">Pantothenate biosynthesis</keyword>
<dbReference type="PANTHER" id="PTHR21299">
    <property type="entry name" value="CYTIDYLATE KINASE/PANTOATE-BETA-ALANINE LIGASE"/>
    <property type="match status" value="1"/>
</dbReference>
<keyword evidence="10" id="KW-1185">Reference proteome</keyword>
<dbReference type="PANTHER" id="PTHR21299:SF1">
    <property type="entry name" value="PANTOATE--BETA-ALANINE LIGASE"/>
    <property type="match status" value="1"/>
</dbReference>
<dbReference type="InterPro" id="IPR003721">
    <property type="entry name" value="Pantoate_ligase"/>
</dbReference>
<dbReference type="InterPro" id="IPR014729">
    <property type="entry name" value="Rossmann-like_a/b/a_fold"/>
</dbReference>
<dbReference type="SUPFAM" id="SSF52374">
    <property type="entry name" value="Nucleotidylyl transferase"/>
    <property type="match status" value="1"/>
</dbReference>
<evidence type="ECO:0000313" key="9">
    <source>
        <dbReference type="EMBL" id="MDP9806649.1"/>
    </source>
</evidence>
<comment type="subunit">
    <text evidence="8">Homodimer.</text>
</comment>
<feature type="binding site" evidence="8">
    <location>
        <position position="67"/>
    </location>
    <ligand>
        <name>beta-alanine</name>
        <dbReference type="ChEBI" id="CHEBI:57966"/>
    </ligand>
</feature>
<sequence length="288" mass="31261">MKVCKTRHELAQSLHESSIGESTHGVSQLRGLVMTMGALHAGHARLLKAGREAADVLIASVYVNPLQFGPHEDFEAYPRPIESDLALLESEGVDIAFVPSDEEMYPRTPLVRIDPGPIATVLEGKTRPTHFAGVLQVVHKVFNLVRPDVTFFGQKDAQQLALVRTMVEDLDMGIEVRAVPIERDSDGLALSSRNTYLSPEERRRALAIPAALRAGREVAEAGGSAADVREAARSVVTGADGVVLDYLVLVDPYTFVELPHDASGRGLIAAAAWVGETRLIDNMEVEIR</sequence>
<accession>A0ABT9NGW8</accession>
<comment type="pathway">
    <text evidence="1 8">Cofactor biosynthesis; (R)-pantothenate biosynthesis; (R)-pantothenate from (R)-pantoate and beta-alanine: step 1/1.</text>
</comment>
<evidence type="ECO:0000256" key="5">
    <source>
        <dbReference type="ARBA" id="ARBA00022741"/>
    </source>
</evidence>
<comment type="subcellular location">
    <subcellularLocation>
        <location evidence="8">Cytoplasm</location>
    </subcellularLocation>
</comment>
<evidence type="ECO:0000313" key="10">
    <source>
        <dbReference type="Proteomes" id="UP001243212"/>
    </source>
</evidence>
<dbReference type="EC" id="6.3.2.1" evidence="8"/>
<gene>
    <name evidence="8" type="primary">panC</name>
    <name evidence="9" type="ORF">J2S70_001231</name>
</gene>
<evidence type="ECO:0000256" key="8">
    <source>
        <dbReference type="HAMAP-Rule" id="MF_00158"/>
    </source>
</evidence>
<dbReference type="HAMAP" id="MF_00158">
    <property type="entry name" value="PanC"/>
    <property type="match status" value="1"/>
</dbReference>
<keyword evidence="6 8" id="KW-0067">ATP-binding</keyword>
<feature type="binding site" evidence="8">
    <location>
        <begin position="190"/>
        <end position="193"/>
    </location>
    <ligand>
        <name>ATP</name>
        <dbReference type="ChEBI" id="CHEBI:30616"/>
    </ligand>
</feature>
<keyword evidence="8" id="KW-0963">Cytoplasm</keyword>
<protein>
    <recommendedName>
        <fullName evidence="8">Pantothenate synthetase</fullName>
        <shortName evidence="8">PS</shortName>
        <ecNumber evidence="8">6.3.2.1</ecNumber>
    </recommendedName>
    <alternativeName>
        <fullName evidence="8">Pantoate--beta-alanine ligase</fullName>
    </alternativeName>
    <alternativeName>
        <fullName evidence="8">Pantoate-activating enzyme</fullName>
    </alternativeName>
</protein>
<comment type="caution">
    <text evidence="9">The sequence shown here is derived from an EMBL/GenBank/DDBJ whole genome shotgun (WGS) entry which is preliminary data.</text>
</comment>
<reference evidence="9 10" key="1">
    <citation type="submission" date="2023-07" db="EMBL/GenBank/DDBJ databases">
        <title>Sequencing the genomes of 1000 actinobacteria strains.</title>
        <authorList>
            <person name="Klenk H.-P."/>
        </authorList>
    </citation>
    <scope>NUCLEOTIDE SEQUENCE [LARGE SCALE GENOMIC DNA]</scope>
    <source>
        <strain evidence="9 10">DSM 17163</strain>
    </source>
</reference>
<feature type="binding site" evidence="8">
    <location>
        <position position="67"/>
    </location>
    <ligand>
        <name>(R)-pantoate</name>
        <dbReference type="ChEBI" id="CHEBI:15980"/>
    </ligand>
</feature>
<comment type="function">
    <text evidence="8">Catalyzes the condensation of pantoate with beta-alanine in an ATP-dependent reaction via a pantoyl-adenylate intermediate.</text>
</comment>
<evidence type="ECO:0000256" key="7">
    <source>
        <dbReference type="ARBA" id="ARBA00048258"/>
    </source>
</evidence>
<dbReference type="InterPro" id="IPR042176">
    <property type="entry name" value="Pantoate_ligase_C"/>
</dbReference>
<feature type="binding site" evidence="8">
    <location>
        <position position="159"/>
    </location>
    <ligand>
        <name>(R)-pantoate</name>
        <dbReference type="ChEBI" id="CHEBI:15980"/>
    </ligand>
</feature>
<keyword evidence="5 8" id="KW-0547">Nucleotide-binding</keyword>
<proteinExistence type="inferred from homology"/>
<organism evidence="9 10">
    <name type="scientific">Trueperella bonasi</name>
    <dbReference type="NCBI Taxonomy" id="312286"/>
    <lineage>
        <taxon>Bacteria</taxon>
        <taxon>Bacillati</taxon>
        <taxon>Actinomycetota</taxon>
        <taxon>Actinomycetes</taxon>
        <taxon>Actinomycetales</taxon>
        <taxon>Actinomycetaceae</taxon>
        <taxon>Trueperella</taxon>
    </lineage>
</organism>
<dbReference type="Pfam" id="PF02569">
    <property type="entry name" value="Pantoate_ligase"/>
    <property type="match status" value="1"/>
</dbReference>
<evidence type="ECO:0000256" key="1">
    <source>
        <dbReference type="ARBA" id="ARBA00004990"/>
    </source>
</evidence>
<dbReference type="RefSeq" id="WP_307682860.1">
    <property type="nucleotide sequence ID" value="NZ_JAUSQX010000001.1"/>
</dbReference>
<name>A0ABT9NGW8_9ACTO</name>
<dbReference type="Gene3D" id="3.30.1300.10">
    <property type="entry name" value="Pantoate-beta-alanine ligase, C-terminal domain"/>
    <property type="match status" value="1"/>
</dbReference>
<keyword evidence="3 8" id="KW-0436">Ligase</keyword>
<evidence type="ECO:0000256" key="4">
    <source>
        <dbReference type="ARBA" id="ARBA00022655"/>
    </source>
</evidence>
<feature type="binding site" evidence="8">
    <location>
        <begin position="153"/>
        <end position="156"/>
    </location>
    <ligand>
        <name>ATP</name>
        <dbReference type="ChEBI" id="CHEBI:30616"/>
    </ligand>
</feature>